<name>A0A512DQS6_9PROT</name>
<dbReference type="EMBL" id="BJYZ01000013">
    <property type="protein sequence ID" value="GEO38786.1"/>
    <property type="molecule type" value="Genomic_DNA"/>
</dbReference>
<dbReference type="PANTHER" id="PTHR30348">
    <property type="entry name" value="UNCHARACTERIZED PROTEIN YECE"/>
    <property type="match status" value="1"/>
</dbReference>
<dbReference type="AlphaFoldDB" id="A0A512DQS6"/>
<dbReference type="Proteomes" id="UP000321523">
    <property type="component" value="Unassembled WGS sequence"/>
</dbReference>
<dbReference type="PANTHER" id="PTHR30348:SF14">
    <property type="entry name" value="BLR8050 PROTEIN"/>
    <property type="match status" value="1"/>
</dbReference>
<gene>
    <name evidence="1" type="ORF">SAE02_29340</name>
</gene>
<dbReference type="SUPFAM" id="SSF117396">
    <property type="entry name" value="TM1631-like"/>
    <property type="match status" value="1"/>
</dbReference>
<proteinExistence type="predicted"/>
<sequence>MSVFPVFVGCAGWSIPKQHAGWFPPDGSHLERYARFLPAVEINSSFYRPHKPATYARWAASVPDGFRFAVKVPKLITHESRLAGCADPLDRFLGEVRFLNDRLGPLLVQLPPSFPFDPNRIKAFLGLLRDRFDGEVVWEPRHPSWFIDAGPDRMLAKFRVARVAADPGGEPPGGWNGLIYHRLHGSPEIYHSDYAPDRLPGIARMVEADAAKAPVWCIFDNTALGAATHNACVIWERLYLESGKELRLKG</sequence>
<accession>A0A512DQS6</accession>
<dbReference type="Pfam" id="PF01904">
    <property type="entry name" value="DUF72"/>
    <property type="match status" value="1"/>
</dbReference>
<evidence type="ECO:0000313" key="2">
    <source>
        <dbReference type="Proteomes" id="UP000321523"/>
    </source>
</evidence>
<keyword evidence="2" id="KW-1185">Reference proteome</keyword>
<comment type="caution">
    <text evidence="1">The sequence shown here is derived from an EMBL/GenBank/DDBJ whole genome shotgun (WGS) entry which is preliminary data.</text>
</comment>
<evidence type="ECO:0008006" key="3">
    <source>
        <dbReference type="Google" id="ProtNLM"/>
    </source>
</evidence>
<dbReference type="InterPro" id="IPR002763">
    <property type="entry name" value="DUF72"/>
</dbReference>
<dbReference type="RefSeq" id="WP_044429300.1">
    <property type="nucleotide sequence ID" value="NZ_BJYZ01000013.1"/>
</dbReference>
<reference evidence="1 2" key="1">
    <citation type="submission" date="2019-07" db="EMBL/GenBank/DDBJ databases">
        <title>Whole genome shotgun sequence of Skermanella aerolata NBRC 106429.</title>
        <authorList>
            <person name="Hosoyama A."/>
            <person name="Uohara A."/>
            <person name="Ohji S."/>
            <person name="Ichikawa N."/>
        </authorList>
    </citation>
    <scope>NUCLEOTIDE SEQUENCE [LARGE SCALE GENOMIC DNA]</scope>
    <source>
        <strain evidence="1 2">NBRC 106429</strain>
    </source>
</reference>
<dbReference type="InterPro" id="IPR036520">
    <property type="entry name" value="UPF0759_sf"/>
</dbReference>
<evidence type="ECO:0000313" key="1">
    <source>
        <dbReference type="EMBL" id="GEO38786.1"/>
    </source>
</evidence>
<protein>
    <recommendedName>
        <fullName evidence="3">DUF72 domain-containing protein</fullName>
    </recommendedName>
</protein>
<dbReference type="Gene3D" id="3.20.20.410">
    <property type="entry name" value="Protein of unknown function UPF0759"/>
    <property type="match status" value="1"/>
</dbReference>
<organism evidence="1 2">
    <name type="scientific">Skermanella aerolata</name>
    <dbReference type="NCBI Taxonomy" id="393310"/>
    <lineage>
        <taxon>Bacteria</taxon>
        <taxon>Pseudomonadati</taxon>
        <taxon>Pseudomonadota</taxon>
        <taxon>Alphaproteobacteria</taxon>
        <taxon>Rhodospirillales</taxon>
        <taxon>Azospirillaceae</taxon>
        <taxon>Skermanella</taxon>
    </lineage>
</organism>
<dbReference type="OrthoDB" id="9780310at2"/>